<name>A0A8S1JS50_PARPR</name>
<sequence>MDSKVTKKDYNNEMELKQQSEIEISNQNKILEGLQVQLAQLEKEKEELLRQYSKNDQDINRFKQAKQDYFNQGKAKLEDLNNQLEKAKAEQSQCSQIDQNLHQEPTVVRLNIKSKQIEDENGKLKVQVEFDNNYTQIEIQEKLLDDKKSVELQGYAILGFTLFFFNQKIELQKQVQQRESIQLDGLELIIIYK</sequence>
<evidence type="ECO:0000256" key="1">
    <source>
        <dbReference type="SAM" id="Coils"/>
    </source>
</evidence>
<keyword evidence="1" id="KW-0175">Coiled coil</keyword>
<dbReference type="OMA" id="YISERNQ"/>
<proteinExistence type="predicted"/>
<evidence type="ECO:0000313" key="2">
    <source>
        <dbReference type="EMBL" id="CAD8045041.1"/>
    </source>
</evidence>
<dbReference type="AlphaFoldDB" id="A0A8S1JS50"/>
<organism evidence="2 3">
    <name type="scientific">Paramecium primaurelia</name>
    <dbReference type="NCBI Taxonomy" id="5886"/>
    <lineage>
        <taxon>Eukaryota</taxon>
        <taxon>Sar</taxon>
        <taxon>Alveolata</taxon>
        <taxon>Ciliophora</taxon>
        <taxon>Intramacronucleata</taxon>
        <taxon>Oligohymenophorea</taxon>
        <taxon>Peniculida</taxon>
        <taxon>Parameciidae</taxon>
        <taxon>Paramecium</taxon>
    </lineage>
</organism>
<reference evidence="2" key="1">
    <citation type="submission" date="2021-01" db="EMBL/GenBank/DDBJ databases">
        <authorList>
            <consortium name="Genoscope - CEA"/>
            <person name="William W."/>
        </authorList>
    </citation>
    <scope>NUCLEOTIDE SEQUENCE</scope>
</reference>
<feature type="coiled-coil region" evidence="1">
    <location>
        <begin position="24"/>
        <end position="97"/>
    </location>
</feature>
<protein>
    <submittedName>
        <fullName evidence="2">Uncharacterized protein</fullName>
    </submittedName>
</protein>
<gene>
    <name evidence="2" type="ORF">PPRIM_AZ9-3.1.T0090066</name>
</gene>
<dbReference type="EMBL" id="CAJJDM010000006">
    <property type="protein sequence ID" value="CAD8045041.1"/>
    <property type="molecule type" value="Genomic_DNA"/>
</dbReference>
<dbReference type="Proteomes" id="UP000688137">
    <property type="component" value="Unassembled WGS sequence"/>
</dbReference>
<comment type="caution">
    <text evidence="2">The sequence shown here is derived from an EMBL/GenBank/DDBJ whole genome shotgun (WGS) entry which is preliminary data.</text>
</comment>
<evidence type="ECO:0000313" key="3">
    <source>
        <dbReference type="Proteomes" id="UP000688137"/>
    </source>
</evidence>
<accession>A0A8S1JS50</accession>
<keyword evidence="3" id="KW-1185">Reference proteome</keyword>